<dbReference type="PROSITE" id="PS50071">
    <property type="entry name" value="HOMEOBOX_2"/>
    <property type="match status" value="1"/>
</dbReference>
<dbReference type="PROSITE" id="PS00027">
    <property type="entry name" value="HOMEOBOX_1"/>
    <property type="match status" value="1"/>
</dbReference>
<organism evidence="9">
    <name type="scientific">Echinococcus granulosus</name>
    <name type="common">Hydatid tapeworm</name>
    <dbReference type="NCBI Taxonomy" id="6210"/>
    <lineage>
        <taxon>Eukaryota</taxon>
        <taxon>Metazoa</taxon>
        <taxon>Spiralia</taxon>
        <taxon>Lophotrochozoa</taxon>
        <taxon>Platyhelminthes</taxon>
        <taxon>Cestoda</taxon>
        <taxon>Eucestoda</taxon>
        <taxon>Cyclophyllidea</taxon>
        <taxon>Taeniidae</taxon>
        <taxon>Echinococcus</taxon>
        <taxon>Echinococcus granulosus group</taxon>
    </lineage>
</organism>
<feature type="compositionally biased region" description="Polar residues" evidence="7">
    <location>
        <begin position="364"/>
        <end position="396"/>
    </location>
</feature>
<name>A0A068WTL8_ECHGR</name>
<feature type="region of interest" description="Disordered" evidence="7">
    <location>
        <begin position="332"/>
        <end position="402"/>
    </location>
</feature>
<dbReference type="OrthoDB" id="6159439at2759"/>
<dbReference type="Gene3D" id="1.10.10.60">
    <property type="entry name" value="Homeodomain-like"/>
    <property type="match status" value="1"/>
</dbReference>
<protein>
    <submittedName>
        <fullName evidence="9 11">NK2 2</fullName>
    </submittedName>
</protein>
<keyword evidence="2 5" id="KW-0238">DNA-binding</keyword>
<dbReference type="SUPFAM" id="SSF46689">
    <property type="entry name" value="Homeodomain-like"/>
    <property type="match status" value="1"/>
</dbReference>
<evidence type="ECO:0000256" key="7">
    <source>
        <dbReference type="SAM" id="MobiDB-lite"/>
    </source>
</evidence>
<keyword evidence="4 5" id="KW-0539">Nucleus</keyword>
<reference evidence="9 10" key="1">
    <citation type="journal article" date="2013" name="Nature">
        <title>The genomes of four tapeworm species reveal adaptations to parasitism.</title>
        <authorList>
            <person name="Tsai I.J."/>
            <person name="Zarowiecki M."/>
            <person name="Holroyd N."/>
            <person name="Garciarrubio A."/>
            <person name="Sanchez-Flores A."/>
            <person name="Brooks K.L."/>
            <person name="Tracey A."/>
            <person name="Bobes R.J."/>
            <person name="Fragoso G."/>
            <person name="Sciutto E."/>
            <person name="Aslett M."/>
            <person name="Beasley H."/>
            <person name="Bennett H.M."/>
            <person name="Cai J."/>
            <person name="Camicia F."/>
            <person name="Clark R."/>
            <person name="Cucher M."/>
            <person name="De Silva N."/>
            <person name="Day T.A."/>
            <person name="Deplazes P."/>
            <person name="Estrada K."/>
            <person name="Fernandez C."/>
            <person name="Holland P.W."/>
            <person name="Hou J."/>
            <person name="Hu S."/>
            <person name="Huckvale T."/>
            <person name="Hung S.S."/>
            <person name="Kamenetzky L."/>
            <person name="Keane J.A."/>
            <person name="Kiss F."/>
            <person name="Koziol U."/>
            <person name="Lambert O."/>
            <person name="Liu K."/>
            <person name="Luo X."/>
            <person name="Luo Y."/>
            <person name="Macchiaroli N."/>
            <person name="Nichol S."/>
            <person name="Paps J."/>
            <person name="Parkinson J."/>
            <person name="Pouchkina-Stantcheva N."/>
            <person name="Riddiford N."/>
            <person name="Rosenzvit M."/>
            <person name="Salinas G."/>
            <person name="Wasmuth J.D."/>
            <person name="Zamanian M."/>
            <person name="Zheng Y."/>
            <person name="Cai X."/>
            <person name="Soberon X."/>
            <person name="Olson P.D."/>
            <person name="Laclette J.P."/>
            <person name="Brehm K."/>
            <person name="Berriman M."/>
            <person name="Garciarrubio A."/>
            <person name="Bobes R.J."/>
            <person name="Fragoso G."/>
            <person name="Sanchez-Flores A."/>
            <person name="Estrada K."/>
            <person name="Cevallos M.A."/>
            <person name="Morett E."/>
            <person name="Gonzalez V."/>
            <person name="Portillo T."/>
            <person name="Ochoa-Leyva A."/>
            <person name="Jose M.V."/>
            <person name="Sciutto E."/>
            <person name="Landa A."/>
            <person name="Jimenez L."/>
            <person name="Valdes V."/>
            <person name="Carrero J.C."/>
            <person name="Larralde C."/>
            <person name="Morales-Montor J."/>
            <person name="Limon-Lason J."/>
            <person name="Soberon X."/>
            <person name="Laclette J.P."/>
        </authorList>
    </citation>
    <scope>NUCLEOTIDE SEQUENCE [LARGE SCALE GENOMIC DNA]</scope>
</reference>
<feature type="DNA-binding region" description="Homeobox" evidence="5">
    <location>
        <begin position="270"/>
        <end position="329"/>
    </location>
</feature>
<dbReference type="EMBL" id="LK028582">
    <property type="protein sequence ID" value="CDS21039.1"/>
    <property type="molecule type" value="Genomic_DNA"/>
</dbReference>
<feature type="compositionally biased region" description="Polar residues" evidence="7">
    <location>
        <begin position="93"/>
        <end position="104"/>
    </location>
</feature>
<feature type="compositionally biased region" description="Basic and acidic residues" evidence="7">
    <location>
        <begin position="257"/>
        <end position="269"/>
    </location>
</feature>
<accession>A0A068WTL8</accession>
<reference evidence="11" key="3">
    <citation type="submission" date="2020-10" db="UniProtKB">
        <authorList>
            <consortium name="WormBaseParasite"/>
        </authorList>
    </citation>
    <scope>IDENTIFICATION</scope>
</reference>
<dbReference type="InterPro" id="IPR020479">
    <property type="entry name" value="HD_metazoa"/>
</dbReference>
<feature type="region of interest" description="Disordered" evidence="7">
    <location>
        <begin position="415"/>
        <end position="444"/>
    </location>
</feature>
<reference evidence="9" key="2">
    <citation type="submission" date="2014-06" db="EMBL/GenBank/DDBJ databases">
        <authorList>
            <person name="Aslett M."/>
        </authorList>
    </citation>
    <scope>NUCLEOTIDE SEQUENCE</scope>
</reference>
<dbReference type="GO" id="GO:0000978">
    <property type="term" value="F:RNA polymerase II cis-regulatory region sequence-specific DNA binding"/>
    <property type="evidence" value="ECO:0007669"/>
    <property type="project" value="TreeGrafter"/>
</dbReference>
<comment type="subcellular location">
    <subcellularLocation>
        <location evidence="1 5 6">Nucleus</location>
    </subcellularLocation>
</comment>
<evidence type="ECO:0000256" key="5">
    <source>
        <dbReference type="PROSITE-ProRule" id="PRU00108"/>
    </source>
</evidence>
<dbReference type="InterPro" id="IPR001356">
    <property type="entry name" value="HD"/>
</dbReference>
<keyword evidence="3 5" id="KW-0371">Homeobox</keyword>
<evidence type="ECO:0000256" key="2">
    <source>
        <dbReference type="ARBA" id="ARBA00023125"/>
    </source>
</evidence>
<evidence type="ECO:0000256" key="1">
    <source>
        <dbReference type="ARBA" id="ARBA00004123"/>
    </source>
</evidence>
<dbReference type="PRINTS" id="PR00024">
    <property type="entry name" value="HOMEOBOX"/>
</dbReference>
<evidence type="ECO:0000313" key="11">
    <source>
        <dbReference type="WBParaSite" id="EgrG_000544300"/>
    </source>
</evidence>
<dbReference type="GO" id="GO:0030154">
    <property type="term" value="P:cell differentiation"/>
    <property type="evidence" value="ECO:0007669"/>
    <property type="project" value="TreeGrafter"/>
</dbReference>
<dbReference type="InterPro" id="IPR009057">
    <property type="entry name" value="Homeodomain-like_sf"/>
</dbReference>
<feature type="region of interest" description="Disordered" evidence="7">
    <location>
        <begin position="249"/>
        <end position="270"/>
    </location>
</feature>
<dbReference type="WBParaSite" id="EgrG_000544300">
    <property type="protein sequence ID" value="EgrG_000544300"/>
    <property type="gene ID" value="EgrG_000544300"/>
</dbReference>
<evidence type="ECO:0000256" key="6">
    <source>
        <dbReference type="RuleBase" id="RU000682"/>
    </source>
</evidence>
<evidence type="ECO:0000259" key="8">
    <source>
        <dbReference type="PROSITE" id="PS50071"/>
    </source>
</evidence>
<dbReference type="Proteomes" id="UP000492820">
    <property type="component" value="Unassembled WGS sequence"/>
</dbReference>
<dbReference type="GO" id="GO:0000981">
    <property type="term" value="F:DNA-binding transcription factor activity, RNA polymerase II-specific"/>
    <property type="evidence" value="ECO:0007669"/>
    <property type="project" value="InterPro"/>
</dbReference>
<feature type="domain" description="Homeobox" evidence="8">
    <location>
        <begin position="268"/>
        <end position="328"/>
    </location>
</feature>
<dbReference type="Pfam" id="PF00046">
    <property type="entry name" value="Homeodomain"/>
    <property type="match status" value="1"/>
</dbReference>
<dbReference type="AlphaFoldDB" id="A0A068WTL8"/>
<evidence type="ECO:0000256" key="4">
    <source>
        <dbReference type="ARBA" id="ARBA00023242"/>
    </source>
</evidence>
<evidence type="ECO:0000313" key="10">
    <source>
        <dbReference type="Proteomes" id="UP000492820"/>
    </source>
</evidence>
<evidence type="ECO:0000256" key="3">
    <source>
        <dbReference type="ARBA" id="ARBA00023155"/>
    </source>
</evidence>
<proteinExistence type="predicted"/>
<dbReference type="PANTHER" id="PTHR24340">
    <property type="entry name" value="HOMEOBOX PROTEIN NKX"/>
    <property type="match status" value="1"/>
</dbReference>
<dbReference type="GO" id="GO:0005634">
    <property type="term" value="C:nucleus"/>
    <property type="evidence" value="ECO:0007669"/>
    <property type="project" value="UniProtKB-SubCell"/>
</dbReference>
<evidence type="ECO:0000313" key="9">
    <source>
        <dbReference type="EMBL" id="CDS21039.1"/>
    </source>
</evidence>
<sequence length="456" mass="50953">MSNFTVQNILGLPDTEQLTQCGLPCLPMLPINGALNTRNRLLPSGGANLESLPLPLLSLLPALQQQMEHAIPPAPQEAAQADSRISQPPIFPGSSSLLLHSPQNVDKEKQLQMNPSPVKHQRNTETTSEEQDILAALPVFPPRSPILTSTPNPLLHQQSCMDLSSSSTRQSEKLNELQTANMLPLFQTPNPLLLDTTSKLRQQLLQPLPQEPIPSPKACHQLPSNLLSLPNYFLLQQLAAATSIPNSGNVFTPSAEQQKEREMDSEAQKQGRRRVLFSTFQINEMVKRFEKQRYISAEEREELARQINLTPTQVKIWFQNHRYKTKRAGEYIPDDETSVTQPKIRAIAKDPPPTNSTDIRRSESLGNCESSQPQHKPQQSASTSLSPSKQASSQQDEMSKQKQLLKALADFLQIQLGGNKEAKKDDEGENIEKSEESKKEEMSKQVIRFLYEASAE</sequence>
<feature type="region of interest" description="Disordered" evidence="7">
    <location>
        <begin position="73"/>
        <end position="131"/>
    </location>
</feature>
<dbReference type="InterPro" id="IPR017970">
    <property type="entry name" value="Homeobox_CS"/>
</dbReference>
<feature type="compositionally biased region" description="Basic and acidic residues" evidence="7">
    <location>
        <begin position="420"/>
        <end position="443"/>
    </location>
</feature>
<dbReference type="InterPro" id="IPR050394">
    <property type="entry name" value="Homeobox_NK-like"/>
</dbReference>
<dbReference type="SMART" id="SM00389">
    <property type="entry name" value="HOX"/>
    <property type="match status" value="1"/>
</dbReference>
<dbReference type="CDD" id="cd00086">
    <property type="entry name" value="homeodomain"/>
    <property type="match status" value="1"/>
</dbReference>
<gene>
    <name evidence="11" type="primary">EGR_09044</name>
    <name evidence="9" type="ORF">EgrG_000544300</name>
</gene>